<evidence type="ECO:0000256" key="2">
    <source>
        <dbReference type="ARBA" id="ARBA00022475"/>
    </source>
</evidence>
<dbReference type="GO" id="GO:0005886">
    <property type="term" value="C:plasma membrane"/>
    <property type="evidence" value="ECO:0007669"/>
    <property type="project" value="UniProtKB-SubCell"/>
</dbReference>
<feature type="transmembrane region" description="Helical" evidence="6">
    <location>
        <begin position="382"/>
        <end position="404"/>
    </location>
</feature>
<dbReference type="PANTHER" id="PTHR30250">
    <property type="entry name" value="PST FAMILY PREDICTED COLANIC ACID TRANSPORTER"/>
    <property type="match status" value="1"/>
</dbReference>
<evidence type="ECO:0008006" key="9">
    <source>
        <dbReference type="Google" id="ProtNLM"/>
    </source>
</evidence>
<sequence>MSTDPLDIKFMQRFPKNLISNVTYFVLHIAIGLMLVPFFLDTLGTAAYGLIPLATSLTGYVTLIIDSLNTSISRFLTIDLQRADVKRANETFNTALFGTLGVILLLIPLALAVAWYAPVFFNIGDQSKTDVFLLFALIFGSVLIRTWSSNFMVTLFAYNRLDLQNYVNCVNLFMQLILVATLFLYLGPSLVLVGLSYSGAAVATFVMAFVLSKRTCPFLKISPASFVRSRLKEIGGMSVWVLINSVGLLLNTQISLIVVNKLFGEVAGTEYSFAAIWSTLLISIAALVTNLLTPMTYSYYAKKDREGLIHFTSMTIKIIGLSMALPIALVCIFSSQLLTIWVGKEFARLAPLIWICVAPVILQIMVSCISPITVAYNRVRSLVFLTLPMGFLNIILALLIPYIFDIGMYGVALAGFITLFLRYGVINPLFIASVIQIPVFTYLKKMLYGVGGILVLSVAGIALLSIVTISTLPTLILAGCGISAAYLLFVLNVVLHPEEREIIRSLLPRVFQRRIPSWVL</sequence>
<evidence type="ECO:0000313" key="7">
    <source>
        <dbReference type="EMBL" id="KKG75479.1"/>
    </source>
</evidence>
<dbReference type="AlphaFoldDB" id="A0A0F8I7S3"/>
<feature type="transmembrane region" description="Helical" evidence="6">
    <location>
        <begin position="410"/>
        <end position="435"/>
    </location>
</feature>
<protein>
    <recommendedName>
        <fullName evidence="9">Polysaccharide biosynthesis protein</fullName>
    </recommendedName>
</protein>
<keyword evidence="4 6" id="KW-1133">Transmembrane helix</keyword>
<feature type="transmembrane region" description="Helical" evidence="6">
    <location>
        <begin position="21"/>
        <end position="40"/>
    </location>
</feature>
<gene>
    <name evidence="7" type="ORF">DU63_11410</name>
</gene>
<feature type="transmembrane region" description="Helical" evidence="6">
    <location>
        <begin position="349"/>
        <end position="370"/>
    </location>
</feature>
<feature type="transmembrane region" description="Helical" evidence="6">
    <location>
        <begin position="475"/>
        <end position="495"/>
    </location>
</feature>
<feature type="transmembrane region" description="Helical" evidence="6">
    <location>
        <begin position="165"/>
        <end position="185"/>
    </location>
</feature>
<comment type="subcellular location">
    <subcellularLocation>
        <location evidence="1">Cell membrane</location>
        <topology evidence="1">Multi-pass membrane protein</topology>
    </subcellularLocation>
</comment>
<dbReference type="PANTHER" id="PTHR30250:SF26">
    <property type="entry name" value="PSMA PROTEIN"/>
    <property type="match status" value="1"/>
</dbReference>
<feature type="transmembrane region" description="Helical" evidence="6">
    <location>
        <begin position="46"/>
        <end position="65"/>
    </location>
</feature>
<feature type="transmembrane region" description="Helical" evidence="6">
    <location>
        <begin position="95"/>
        <end position="117"/>
    </location>
</feature>
<feature type="transmembrane region" description="Helical" evidence="6">
    <location>
        <begin position="191"/>
        <end position="211"/>
    </location>
</feature>
<feature type="transmembrane region" description="Helical" evidence="6">
    <location>
        <begin position="238"/>
        <end position="259"/>
    </location>
</feature>
<evidence type="ECO:0000256" key="6">
    <source>
        <dbReference type="SAM" id="Phobius"/>
    </source>
</evidence>
<feature type="transmembrane region" description="Helical" evidence="6">
    <location>
        <begin position="318"/>
        <end position="343"/>
    </location>
</feature>
<keyword evidence="2" id="KW-1003">Cell membrane</keyword>
<evidence type="ECO:0000313" key="8">
    <source>
        <dbReference type="Proteomes" id="UP000034001"/>
    </source>
</evidence>
<reference evidence="7 8" key="1">
    <citation type="journal article" date="2015" name="ISME J.">
        <title>Genomic and phenotypic differentiation among Methanosarcina mazei populations from Columbia River sediment.</title>
        <authorList>
            <person name="Youngblut N.D."/>
            <person name="Wirth J.S."/>
            <person name="Henriksen J.R."/>
            <person name="Smith M."/>
            <person name="Simon H."/>
            <person name="Metcalf W.W."/>
            <person name="Whitaker R.J."/>
        </authorList>
    </citation>
    <scope>NUCLEOTIDE SEQUENCE [LARGE SCALE GENOMIC DNA]</scope>
    <source>
        <strain evidence="7 8">3.H.A.2.1</strain>
    </source>
</reference>
<evidence type="ECO:0000256" key="3">
    <source>
        <dbReference type="ARBA" id="ARBA00022692"/>
    </source>
</evidence>
<dbReference type="InterPro" id="IPR050833">
    <property type="entry name" value="Poly_Biosynth_Transport"/>
</dbReference>
<dbReference type="RefSeq" id="WP_048048550.1">
    <property type="nucleotide sequence ID" value="NZ_JJPO01000029.1"/>
</dbReference>
<organism evidence="7 8">
    <name type="scientific">Methanosarcina mazei</name>
    <name type="common">Methanosarcina frisia</name>
    <dbReference type="NCBI Taxonomy" id="2209"/>
    <lineage>
        <taxon>Archaea</taxon>
        <taxon>Methanobacteriati</taxon>
        <taxon>Methanobacteriota</taxon>
        <taxon>Stenosarchaea group</taxon>
        <taxon>Methanomicrobia</taxon>
        <taxon>Methanosarcinales</taxon>
        <taxon>Methanosarcinaceae</taxon>
        <taxon>Methanosarcina</taxon>
    </lineage>
</organism>
<accession>A0A0F8I7S3</accession>
<evidence type="ECO:0000256" key="4">
    <source>
        <dbReference type="ARBA" id="ARBA00022989"/>
    </source>
</evidence>
<dbReference type="EMBL" id="JJPO01000029">
    <property type="protein sequence ID" value="KKG75479.1"/>
    <property type="molecule type" value="Genomic_DNA"/>
</dbReference>
<name>A0A0F8I7S3_METMZ</name>
<evidence type="ECO:0000256" key="1">
    <source>
        <dbReference type="ARBA" id="ARBA00004651"/>
    </source>
</evidence>
<dbReference type="PATRIC" id="fig|2209.43.peg.2492"/>
<evidence type="ECO:0000256" key="5">
    <source>
        <dbReference type="ARBA" id="ARBA00023136"/>
    </source>
</evidence>
<keyword evidence="5 6" id="KW-0472">Membrane</keyword>
<comment type="caution">
    <text evidence="7">The sequence shown here is derived from an EMBL/GenBank/DDBJ whole genome shotgun (WGS) entry which is preliminary data.</text>
</comment>
<feature type="transmembrane region" description="Helical" evidence="6">
    <location>
        <begin position="447"/>
        <end position="469"/>
    </location>
</feature>
<feature type="transmembrane region" description="Helical" evidence="6">
    <location>
        <begin position="132"/>
        <end position="158"/>
    </location>
</feature>
<dbReference type="Proteomes" id="UP000034001">
    <property type="component" value="Unassembled WGS sequence"/>
</dbReference>
<feature type="transmembrane region" description="Helical" evidence="6">
    <location>
        <begin position="271"/>
        <end position="297"/>
    </location>
</feature>
<keyword evidence="3 6" id="KW-0812">Transmembrane</keyword>
<proteinExistence type="predicted"/>